<feature type="compositionally biased region" description="Low complexity" evidence="1">
    <location>
        <begin position="137"/>
        <end position="181"/>
    </location>
</feature>
<comment type="caution">
    <text evidence="3">The sequence shown here is derived from an EMBL/GenBank/DDBJ whole genome shotgun (WGS) entry which is preliminary data.</text>
</comment>
<evidence type="ECO:0000256" key="2">
    <source>
        <dbReference type="SAM" id="SignalP"/>
    </source>
</evidence>
<feature type="signal peptide" evidence="2">
    <location>
        <begin position="1"/>
        <end position="32"/>
    </location>
</feature>
<dbReference type="GeneID" id="96752825"/>
<feature type="region of interest" description="Disordered" evidence="1">
    <location>
        <begin position="108"/>
        <end position="181"/>
    </location>
</feature>
<dbReference type="Pfam" id="PF19871">
    <property type="entry name" value="DUF6344"/>
    <property type="match status" value="1"/>
</dbReference>
<name>A0A5J4LIG3_9ACTN</name>
<feature type="chain" id="PRO_5023849739" evidence="2">
    <location>
        <begin position="33"/>
        <end position="200"/>
    </location>
</feature>
<protein>
    <submittedName>
        <fullName evidence="3">Uncharacterized protein</fullName>
    </submittedName>
</protein>
<dbReference type="AlphaFoldDB" id="A0A5J4LIG3"/>
<dbReference type="RefSeq" id="WP_086720699.1">
    <property type="nucleotide sequence ID" value="NZ_BLAG01000011.1"/>
</dbReference>
<proteinExistence type="predicted"/>
<accession>A0A5J4LIG3</accession>
<keyword evidence="4" id="KW-1185">Reference proteome</keyword>
<evidence type="ECO:0000256" key="1">
    <source>
        <dbReference type="SAM" id="MobiDB-lite"/>
    </source>
</evidence>
<dbReference type="InterPro" id="IPR045925">
    <property type="entry name" value="DUF6344"/>
</dbReference>
<reference evidence="3 4" key="1">
    <citation type="submission" date="2019-10" db="EMBL/GenBank/DDBJ databases">
        <title>Whole genome shotgun sequence of Streptomyces angustmyceticus NBRC 3934.</title>
        <authorList>
            <person name="Hosoyama A."/>
            <person name="Ichikawa N."/>
            <person name="Kimura A."/>
            <person name="Kitahashi Y."/>
            <person name="Komaki H."/>
            <person name="Uohara A."/>
        </authorList>
    </citation>
    <scope>NUCLEOTIDE SEQUENCE [LARGE SCALE GENOMIC DNA]</scope>
    <source>
        <strain evidence="3 4">NBRC 3934</strain>
    </source>
</reference>
<dbReference type="EMBL" id="BLAG01000011">
    <property type="protein sequence ID" value="GES31701.1"/>
    <property type="molecule type" value="Genomic_DNA"/>
</dbReference>
<organism evidence="3 4">
    <name type="scientific">Streptomyces angustmyceticus</name>
    <dbReference type="NCBI Taxonomy" id="285578"/>
    <lineage>
        <taxon>Bacteria</taxon>
        <taxon>Bacillati</taxon>
        <taxon>Actinomycetota</taxon>
        <taxon>Actinomycetes</taxon>
        <taxon>Kitasatosporales</taxon>
        <taxon>Streptomycetaceae</taxon>
        <taxon>Streptomyces</taxon>
    </lineage>
</organism>
<gene>
    <name evidence="3" type="ORF">San01_41880</name>
</gene>
<evidence type="ECO:0000313" key="3">
    <source>
        <dbReference type="EMBL" id="GES31701.1"/>
    </source>
</evidence>
<dbReference type="Proteomes" id="UP000325598">
    <property type="component" value="Unassembled WGS sequence"/>
</dbReference>
<keyword evidence="2" id="KW-0732">Signal</keyword>
<sequence>MAATKVMKFWAVCLAMLGKLLASLGVSATASAARRDAALYERTLGNENGGTDAPGADAPEVVRCAAPDRGPGTRTPAVPAPRAVPQYCHPAPARRMFARPELPPTIKQRISAEAHGTSPGLRTRLRSRTERSADELAAPAGAAPSGTAPSEAASAGAAPAGAASAGAASAGTAPDAGAEAVARPAAIPAARRHAHTARAV</sequence>
<dbReference type="OrthoDB" id="4327235at2"/>
<evidence type="ECO:0000313" key="4">
    <source>
        <dbReference type="Proteomes" id="UP000325598"/>
    </source>
</evidence>